<comment type="caution">
    <text evidence="8">The sequence shown here is derived from an EMBL/GenBank/DDBJ whole genome shotgun (WGS) entry which is preliminary data.</text>
</comment>
<dbReference type="GO" id="GO:0004674">
    <property type="term" value="F:protein serine/threonine kinase activity"/>
    <property type="evidence" value="ECO:0007669"/>
    <property type="project" value="TreeGrafter"/>
</dbReference>
<evidence type="ECO:0000256" key="3">
    <source>
        <dbReference type="ARBA" id="ARBA00022741"/>
    </source>
</evidence>
<evidence type="ECO:0000256" key="4">
    <source>
        <dbReference type="ARBA" id="ARBA00022840"/>
    </source>
</evidence>
<keyword evidence="2" id="KW-0732">Signal</keyword>
<dbReference type="EMBL" id="JABCRI010000002">
    <property type="protein sequence ID" value="KAF8410200.1"/>
    <property type="molecule type" value="Genomic_DNA"/>
</dbReference>
<dbReference type="Proteomes" id="UP000655225">
    <property type="component" value="Unassembled WGS sequence"/>
</dbReference>
<dbReference type="InterPro" id="IPR011009">
    <property type="entry name" value="Kinase-like_dom_sf"/>
</dbReference>
<keyword evidence="3" id="KW-0547">Nucleotide-binding</keyword>
<dbReference type="GO" id="GO:0030247">
    <property type="term" value="F:polysaccharide binding"/>
    <property type="evidence" value="ECO:0007669"/>
    <property type="project" value="InterPro"/>
</dbReference>
<reference evidence="8 9" key="1">
    <citation type="submission" date="2020-04" db="EMBL/GenBank/DDBJ databases">
        <title>Plant Genome Project.</title>
        <authorList>
            <person name="Zhang R.-G."/>
        </authorList>
    </citation>
    <scope>NUCLEOTIDE SEQUENCE [LARGE SCALE GENOMIC DNA]</scope>
    <source>
        <strain evidence="8">YNK0</strain>
        <tissue evidence="8">Leaf</tissue>
    </source>
</reference>
<dbReference type="GO" id="GO:0005524">
    <property type="term" value="F:ATP binding"/>
    <property type="evidence" value="ECO:0007669"/>
    <property type="project" value="UniProtKB-KW"/>
</dbReference>
<dbReference type="SUPFAM" id="SSF56112">
    <property type="entry name" value="Protein kinase-like (PK-like)"/>
    <property type="match status" value="1"/>
</dbReference>
<dbReference type="InterPro" id="IPR025287">
    <property type="entry name" value="WAK_GUB"/>
</dbReference>
<evidence type="ECO:0000256" key="5">
    <source>
        <dbReference type="ARBA" id="ARBA00023157"/>
    </source>
</evidence>
<dbReference type="Gene3D" id="1.10.510.10">
    <property type="entry name" value="Transferase(Phosphotransferase) domain 1"/>
    <property type="match status" value="2"/>
</dbReference>
<gene>
    <name evidence="8" type="ORF">HHK36_002722</name>
</gene>
<accession>A0A834ZRD0</accession>
<evidence type="ECO:0000256" key="6">
    <source>
        <dbReference type="ARBA" id="ARBA00023180"/>
    </source>
</evidence>
<dbReference type="Pfam" id="PF13947">
    <property type="entry name" value="GUB_WAK_bind"/>
    <property type="match status" value="1"/>
</dbReference>
<protein>
    <recommendedName>
        <fullName evidence="7">Protein kinase domain-containing protein</fullName>
    </recommendedName>
</protein>
<dbReference type="AlphaFoldDB" id="A0A834ZRD0"/>
<dbReference type="PROSITE" id="PS50011">
    <property type="entry name" value="PROTEIN_KINASE_DOM"/>
    <property type="match status" value="1"/>
</dbReference>
<dbReference type="InterPro" id="IPR000719">
    <property type="entry name" value="Prot_kinase_dom"/>
</dbReference>
<keyword evidence="6" id="KW-0325">Glycoprotein</keyword>
<sequence length="425" mass="47345">MTLLSLTTAQQTLPGCQDKCGNVTVPYPFGLIGNSNCYRTLTDINCNHSFNPPKLFLSTGIVEVLDISLEGHLRINNWIGWDCYKDGVPTNRFESGVDMKKYPYTFSHTANIFTAIGCDTIASITGSNGPEYTDPSTTTIELRNSIHGRGGYGTVYKGILPNDNIVAVKKSKLVDETQIEQFINEVVILSQINHRNVVKLLGCCLETEVPLLIYECVNNGTLFHHIHDEGHVASLSWETRLTIAAETVGALAYLHSAASIPIIHRDIKSTNILLDENYRARVSDFGASSFGIVLMELLTGNKALSFERPEEERNLSMHFVSAMKQDRLFEILEERVVKEGSQEQILEIAELAKRCVRVKGDERPTMKEVAMEVGGLWRLGKHPWVQQDSQETELLLGEPSDSSGYHTTGYDSLKDQVILPLGNER</sequence>
<evidence type="ECO:0000256" key="2">
    <source>
        <dbReference type="ARBA" id="ARBA00022729"/>
    </source>
</evidence>
<dbReference type="GO" id="GO:0005886">
    <property type="term" value="C:plasma membrane"/>
    <property type="evidence" value="ECO:0007669"/>
    <property type="project" value="TreeGrafter"/>
</dbReference>
<feature type="domain" description="Protein kinase" evidence="7">
    <location>
        <begin position="141"/>
        <end position="385"/>
    </location>
</feature>
<keyword evidence="4" id="KW-0067">ATP-binding</keyword>
<comment type="subcellular location">
    <subcellularLocation>
        <location evidence="1">Membrane</location>
        <topology evidence="1">Single-pass type I membrane protein</topology>
    </subcellularLocation>
</comment>
<keyword evidence="5" id="KW-1015">Disulfide bond</keyword>
<evidence type="ECO:0000259" key="7">
    <source>
        <dbReference type="PROSITE" id="PS50011"/>
    </source>
</evidence>
<dbReference type="SMART" id="SM00220">
    <property type="entry name" value="S_TKc"/>
    <property type="match status" value="1"/>
</dbReference>
<evidence type="ECO:0000256" key="1">
    <source>
        <dbReference type="ARBA" id="ARBA00004479"/>
    </source>
</evidence>
<keyword evidence="9" id="KW-1185">Reference proteome</keyword>
<dbReference type="PROSITE" id="PS00108">
    <property type="entry name" value="PROTEIN_KINASE_ST"/>
    <property type="match status" value="1"/>
</dbReference>
<dbReference type="InterPro" id="IPR008271">
    <property type="entry name" value="Ser/Thr_kinase_AS"/>
</dbReference>
<proteinExistence type="predicted"/>
<evidence type="ECO:0000313" key="8">
    <source>
        <dbReference type="EMBL" id="KAF8410200.1"/>
    </source>
</evidence>
<dbReference type="OMA" id="IHCDESI"/>
<dbReference type="GO" id="GO:0007166">
    <property type="term" value="P:cell surface receptor signaling pathway"/>
    <property type="evidence" value="ECO:0007669"/>
    <property type="project" value="InterPro"/>
</dbReference>
<dbReference type="Pfam" id="PF00069">
    <property type="entry name" value="Pkinase"/>
    <property type="match status" value="1"/>
</dbReference>
<dbReference type="FunFam" id="3.30.200.20:FF:001332">
    <property type="entry name" value="Wall-associated receptor kinase-like 10"/>
    <property type="match status" value="1"/>
</dbReference>
<dbReference type="PANTHER" id="PTHR27005">
    <property type="entry name" value="WALL-ASSOCIATED RECEPTOR KINASE-LIKE 21"/>
    <property type="match status" value="1"/>
</dbReference>
<name>A0A834ZRD0_TETSI</name>
<evidence type="ECO:0000313" key="9">
    <source>
        <dbReference type="Proteomes" id="UP000655225"/>
    </source>
</evidence>
<organism evidence="8 9">
    <name type="scientific">Tetracentron sinense</name>
    <name type="common">Spur-leaf</name>
    <dbReference type="NCBI Taxonomy" id="13715"/>
    <lineage>
        <taxon>Eukaryota</taxon>
        <taxon>Viridiplantae</taxon>
        <taxon>Streptophyta</taxon>
        <taxon>Embryophyta</taxon>
        <taxon>Tracheophyta</taxon>
        <taxon>Spermatophyta</taxon>
        <taxon>Magnoliopsida</taxon>
        <taxon>Trochodendrales</taxon>
        <taxon>Trochodendraceae</taxon>
        <taxon>Tetracentron</taxon>
    </lineage>
</organism>
<dbReference type="PANTHER" id="PTHR27005:SF492">
    <property type="entry name" value="LOW QUALITY PROTEIN: WALL-ASSOCIATED RECEPTOR KINASE-LIKE 1"/>
    <property type="match status" value="1"/>
</dbReference>
<dbReference type="InterPro" id="IPR045274">
    <property type="entry name" value="WAK-like"/>
</dbReference>
<dbReference type="OrthoDB" id="4062651at2759"/>